<dbReference type="Pfam" id="PF13396">
    <property type="entry name" value="PLDc_N"/>
    <property type="match status" value="1"/>
</dbReference>
<keyword evidence="3 6" id="KW-0812">Transmembrane</keyword>
<feature type="transmembrane region" description="Helical" evidence="6">
    <location>
        <begin position="42"/>
        <end position="62"/>
    </location>
</feature>
<comment type="caution">
    <text evidence="8">The sequence shown here is derived from an EMBL/GenBank/DDBJ whole genome shotgun (WGS) entry which is preliminary data.</text>
</comment>
<evidence type="ECO:0000259" key="7">
    <source>
        <dbReference type="Pfam" id="PF13396"/>
    </source>
</evidence>
<accession>A0A7X4YP74</accession>
<keyword evidence="5 6" id="KW-0472">Membrane</keyword>
<evidence type="ECO:0000313" key="8">
    <source>
        <dbReference type="EMBL" id="NBC69925.1"/>
    </source>
</evidence>
<evidence type="ECO:0000313" key="9">
    <source>
        <dbReference type="Proteomes" id="UP000558113"/>
    </source>
</evidence>
<dbReference type="RefSeq" id="WP_161698360.1">
    <property type="nucleotide sequence ID" value="NZ_JAAAMU010000006.1"/>
</dbReference>
<comment type="subcellular location">
    <subcellularLocation>
        <location evidence="1">Cell membrane</location>
        <topology evidence="1">Multi-pass membrane protein</topology>
    </subcellularLocation>
</comment>
<feature type="domain" description="Cardiolipin synthase N-terminal" evidence="7">
    <location>
        <begin position="22"/>
        <end position="64"/>
    </location>
</feature>
<keyword evidence="9" id="KW-1185">Reference proteome</keyword>
<sequence length="67" mass="7479">MDQLSTGQLISIILPLAIIELALIISAIVACVRAERTHGPKWMWILIIIVFNIVGSIVFFLFGRKQS</sequence>
<evidence type="ECO:0000256" key="6">
    <source>
        <dbReference type="SAM" id="Phobius"/>
    </source>
</evidence>
<proteinExistence type="predicted"/>
<reference evidence="8 9" key="1">
    <citation type="submission" date="2020-01" db="EMBL/GenBank/DDBJ databases">
        <title>Paenibacillus soybeanensis sp. nov. isolated from the nodules of soybean (Glycine max(L.) Merr).</title>
        <authorList>
            <person name="Wang H."/>
        </authorList>
    </citation>
    <scope>NUCLEOTIDE SEQUENCE [LARGE SCALE GENOMIC DNA]</scope>
    <source>
        <strain evidence="8 9">DSM 23054</strain>
    </source>
</reference>
<name>A0A7X4YP74_9BACL</name>
<evidence type="ECO:0000256" key="3">
    <source>
        <dbReference type="ARBA" id="ARBA00022692"/>
    </source>
</evidence>
<feature type="transmembrane region" description="Helical" evidence="6">
    <location>
        <begin position="12"/>
        <end position="30"/>
    </location>
</feature>
<dbReference type="OrthoDB" id="3243324at2"/>
<dbReference type="AlphaFoldDB" id="A0A7X4YP74"/>
<protein>
    <submittedName>
        <fullName evidence="8">Transcriptional regulator</fullName>
    </submittedName>
</protein>
<dbReference type="InterPro" id="IPR027379">
    <property type="entry name" value="CLS_N"/>
</dbReference>
<evidence type="ECO:0000256" key="5">
    <source>
        <dbReference type="ARBA" id="ARBA00023136"/>
    </source>
</evidence>
<evidence type="ECO:0000256" key="1">
    <source>
        <dbReference type="ARBA" id="ARBA00004651"/>
    </source>
</evidence>
<dbReference type="EMBL" id="JAAAMU010000006">
    <property type="protein sequence ID" value="NBC69925.1"/>
    <property type="molecule type" value="Genomic_DNA"/>
</dbReference>
<dbReference type="GO" id="GO:0005886">
    <property type="term" value="C:plasma membrane"/>
    <property type="evidence" value="ECO:0007669"/>
    <property type="project" value="UniProtKB-SubCell"/>
</dbReference>
<keyword evidence="2" id="KW-1003">Cell membrane</keyword>
<keyword evidence="4 6" id="KW-1133">Transmembrane helix</keyword>
<organism evidence="8 9">
    <name type="scientific">Paenibacillus sacheonensis</name>
    <dbReference type="NCBI Taxonomy" id="742054"/>
    <lineage>
        <taxon>Bacteria</taxon>
        <taxon>Bacillati</taxon>
        <taxon>Bacillota</taxon>
        <taxon>Bacilli</taxon>
        <taxon>Bacillales</taxon>
        <taxon>Paenibacillaceae</taxon>
        <taxon>Paenibacillus</taxon>
    </lineage>
</organism>
<evidence type="ECO:0000256" key="4">
    <source>
        <dbReference type="ARBA" id="ARBA00022989"/>
    </source>
</evidence>
<evidence type="ECO:0000256" key="2">
    <source>
        <dbReference type="ARBA" id="ARBA00022475"/>
    </source>
</evidence>
<dbReference type="Proteomes" id="UP000558113">
    <property type="component" value="Unassembled WGS sequence"/>
</dbReference>
<gene>
    <name evidence="8" type="ORF">GT003_13085</name>
</gene>